<gene>
    <name evidence="2" type="ORF">BT63DRAFT_478457</name>
</gene>
<evidence type="ECO:0000313" key="3">
    <source>
        <dbReference type="Proteomes" id="UP000799302"/>
    </source>
</evidence>
<evidence type="ECO:0000256" key="1">
    <source>
        <dbReference type="SAM" id="SignalP"/>
    </source>
</evidence>
<keyword evidence="3" id="KW-1185">Reference proteome</keyword>
<sequence length="119" mass="12286">MQFTTFVAALSSLSLIAAAPAASVGPNQQSCKATDFLSNVSYGLTIGVSFPGTATCNNIKNQLSSGINDQNFGNFFCTQGSASGTTSISFQSTHNKASVINSVLGNNFPSVNGFNCPNF</sequence>
<dbReference type="EMBL" id="MU004234">
    <property type="protein sequence ID" value="KAF2670287.1"/>
    <property type="molecule type" value="Genomic_DNA"/>
</dbReference>
<feature type="signal peptide" evidence="1">
    <location>
        <begin position="1"/>
        <end position="18"/>
    </location>
</feature>
<reference evidence="2" key="1">
    <citation type="journal article" date="2020" name="Stud. Mycol.">
        <title>101 Dothideomycetes genomes: a test case for predicting lifestyles and emergence of pathogens.</title>
        <authorList>
            <person name="Haridas S."/>
            <person name="Albert R."/>
            <person name="Binder M."/>
            <person name="Bloem J."/>
            <person name="Labutti K."/>
            <person name="Salamov A."/>
            <person name="Andreopoulos B."/>
            <person name="Baker S."/>
            <person name="Barry K."/>
            <person name="Bills G."/>
            <person name="Bluhm B."/>
            <person name="Cannon C."/>
            <person name="Castanera R."/>
            <person name="Culley D."/>
            <person name="Daum C."/>
            <person name="Ezra D."/>
            <person name="Gonzalez J."/>
            <person name="Henrissat B."/>
            <person name="Kuo A."/>
            <person name="Liang C."/>
            <person name="Lipzen A."/>
            <person name="Lutzoni F."/>
            <person name="Magnuson J."/>
            <person name="Mondo S."/>
            <person name="Nolan M."/>
            <person name="Ohm R."/>
            <person name="Pangilinan J."/>
            <person name="Park H.-J."/>
            <person name="Ramirez L."/>
            <person name="Alfaro M."/>
            <person name="Sun H."/>
            <person name="Tritt A."/>
            <person name="Yoshinaga Y."/>
            <person name="Zwiers L.-H."/>
            <person name="Turgeon B."/>
            <person name="Goodwin S."/>
            <person name="Spatafora J."/>
            <person name="Crous P."/>
            <person name="Grigoriev I."/>
        </authorList>
    </citation>
    <scope>NUCLEOTIDE SEQUENCE</scope>
    <source>
        <strain evidence="2">CBS 115976</strain>
    </source>
</reference>
<name>A0A6A6UFQ3_9PEZI</name>
<proteinExistence type="predicted"/>
<accession>A0A6A6UFQ3</accession>
<dbReference type="AlphaFoldDB" id="A0A6A6UFQ3"/>
<dbReference type="Proteomes" id="UP000799302">
    <property type="component" value="Unassembled WGS sequence"/>
</dbReference>
<protein>
    <submittedName>
        <fullName evidence="2">Uncharacterized protein</fullName>
    </submittedName>
</protein>
<evidence type="ECO:0000313" key="2">
    <source>
        <dbReference type="EMBL" id="KAF2670287.1"/>
    </source>
</evidence>
<feature type="chain" id="PRO_5025372004" evidence="1">
    <location>
        <begin position="19"/>
        <end position="119"/>
    </location>
</feature>
<organism evidence="2 3">
    <name type="scientific">Microthyrium microscopicum</name>
    <dbReference type="NCBI Taxonomy" id="703497"/>
    <lineage>
        <taxon>Eukaryota</taxon>
        <taxon>Fungi</taxon>
        <taxon>Dikarya</taxon>
        <taxon>Ascomycota</taxon>
        <taxon>Pezizomycotina</taxon>
        <taxon>Dothideomycetes</taxon>
        <taxon>Dothideomycetes incertae sedis</taxon>
        <taxon>Microthyriales</taxon>
        <taxon>Microthyriaceae</taxon>
        <taxon>Microthyrium</taxon>
    </lineage>
</organism>
<dbReference type="OrthoDB" id="3945446at2759"/>
<keyword evidence="1" id="KW-0732">Signal</keyword>